<dbReference type="PANTHER" id="PTHR43884">
    <property type="entry name" value="ACYL-COA DEHYDROGENASE"/>
    <property type="match status" value="1"/>
</dbReference>
<feature type="domain" description="Acyl-CoA dehydrogenase/oxidase N-terminal" evidence="7">
    <location>
        <begin position="6"/>
        <end position="101"/>
    </location>
</feature>
<dbReference type="RefSeq" id="WP_254572878.1">
    <property type="nucleotide sequence ID" value="NZ_CP098502.1"/>
</dbReference>
<keyword evidence="4" id="KW-0274">FAD</keyword>
<evidence type="ECO:0000256" key="5">
    <source>
        <dbReference type="ARBA" id="ARBA00023002"/>
    </source>
</evidence>
<dbReference type="Pfam" id="PF00441">
    <property type="entry name" value="Acyl-CoA_dh_1"/>
    <property type="match status" value="1"/>
</dbReference>
<dbReference type="CDD" id="cd00567">
    <property type="entry name" value="ACAD"/>
    <property type="match status" value="1"/>
</dbReference>
<reference evidence="8 9" key="1">
    <citation type="submission" date="2022-06" db="EMBL/GenBank/DDBJ databases">
        <title>Paraconexibacter antarcticus.</title>
        <authorList>
            <person name="Kim C.S."/>
        </authorList>
    </citation>
    <scope>NUCLEOTIDE SEQUENCE [LARGE SCALE GENOMIC DNA]</scope>
    <source>
        <strain evidence="8 9">02-257</strain>
    </source>
</reference>
<evidence type="ECO:0000259" key="7">
    <source>
        <dbReference type="Pfam" id="PF02771"/>
    </source>
</evidence>
<comment type="cofactor">
    <cofactor evidence="1">
        <name>FAD</name>
        <dbReference type="ChEBI" id="CHEBI:57692"/>
    </cofactor>
</comment>
<dbReference type="InterPro" id="IPR046373">
    <property type="entry name" value="Acyl-CoA_Oxase/DH_mid-dom_sf"/>
</dbReference>
<dbReference type="EMBL" id="CP098502">
    <property type="protein sequence ID" value="UTI66203.1"/>
    <property type="molecule type" value="Genomic_DNA"/>
</dbReference>
<accession>A0ABY5DW16</accession>
<dbReference type="InterPro" id="IPR036250">
    <property type="entry name" value="AcylCo_DH-like_C"/>
</dbReference>
<evidence type="ECO:0000313" key="9">
    <source>
        <dbReference type="Proteomes" id="UP001056035"/>
    </source>
</evidence>
<dbReference type="InterPro" id="IPR009075">
    <property type="entry name" value="AcylCo_DH/oxidase_C"/>
</dbReference>
<dbReference type="SUPFAM" id="SSF47203">
    <property type="entry name" value="Acyl-CoA dehydrogenase C-terminal domain-like"/>
    <property type="match status" value="1"/>
</dbReference>
<dbReference type="InterPro" id="IPR037069">
    <property type="entry name" value="AcylCoA_DH/ox_N_sf"/>
</dbReference>
<keyword evidence="9" id="KW-1185">Reference proteome</keyword>
<protein>
    <submittedName>
        <fullName evidence="8">Acyl-CoA/acyl-ACP dehydrogenase</fullName>
    </submittedName>
</protein>
<name>A0ABY5DW16_9ACTN</name>
<proteinExistence type="inferred from homology"/>
<dbReference type="SUPFAM" id="SSF56645">
    <property type="entry name" value="Acyl-CoA dehydrogenase NM domain-like"/>
    <property type="match status" value="1"/>
</dbReference>
<evidence type="ECO:0000256" key="2">
    <source>
        <dbReference type="ARBA" id="ARBA00009347"/>
    </source>
</evidence>
<dbReference type="Gene3D" id="1.20.140.10">
    <property type="entry name" value="Butyryl-CoA Dehydrogenase, subunit A, domain 3"/>
    <property type="match status" value="1"/>
</dbReference>
<evidence type="ECO:0000256" key="3">
    <source>
        <dbReference type="ARBA" id="ARBA00022630"/>
    </source>
</evidence>
<evidence type="ECO:0000256" key="1">
    <source>
        <dbReference type="ARBA" id="ARBA00001974"/>
    </source>
</evidence>
<dbReference type="Gene3D" id="2.40.110.10">
    <property type="entry name" value="Butyryl-CoA Dehydrogenase, subunit A, domain 2"/>
    <property type="match status" value="1"/>
</dbReference>
<organism evidence="8 9">
    <name type="scientific">Paraconexibacter antarcticus</name>
    <dbReference type="NCBI Taxonomy" id="2949664"/>
    <lineage>
        <taxon>Bacteria</taxon>
        <taxon>Bacillati</taxon>
        <taxon>Actinomycetota</taxon>
        <taxon>Thermoleophilia</taxon>
        <taxon>Solirubrobacterales</taxon>
        <taxon>Paraconexibacteraceae</taxon>
        <taxon>Paraconexibacter</taxon>
    </lineage>
</organism>
<evidence type="ECO:0000256" key="4">
    <source>
        <dbReference type="ARBA" id="ARBA00022827"/>
    </source>
</evidence>
<evidence type="ECO:0000313" key="8">
    <source>
        <dbReference type="EMBL" id="UTI66203.1"/>
    </source>
</evidence>
<dbReference type="Pfam" id="PF02771">
    <property type="entry name" value="Acyl-CoA_dh_N"/>
    <property type="match status" value="1"/>
</dbReference>
<dbReference type="Gene3D" id="1.10.540.10">
    <property type="entry name" value="Acyl-CoA dehydrogenase/oxidase, N-terminal domain"/>
    <property type="match status" value="1"/>
</dbReference>
<keyword evidence="3" id="KW-0285">Flavoprotein</keyword>
<evidence type="ECO:0000259" key="6">
    <source>
        <dbReference type="Pfam" id="PF00441"/>
    </source>
</evidence>
<gene>
    <name evidence="8" type="ORF">NBH00_08345</name>
</gene>
<dbReference type="PANTHER" id="PTHR43884:SF20">
    <property type="entry name" value="ACYL-COA DEHYDROGENASE FADE28"/>
    <property type="match status" value="1"/>
</dbReference>
<comment type="similarity">
    <text evidence="2">Belongs to the acyl-CoA dehydrogenase family.</text>
</comment>
<dbReference type="InterPro" id="IPR009100">
    <property type="entry name" value="AcylCoA_DH/oxidase_NM_dom_sf"/>
</dbReference>
<sequence length="367" mass="37773">MIFALTDEQEMLRAAVRGALERSAPATTVREWLEAGDGRPATTVAVQQGWTGIGVPDTVDGGQGGGLVELVLAVEEHARASVPGALLAHTGLAVAAVLAAGGVADPLLQELAAGERLAALAVDAGSPLAAAVIDVAPFGDEWTASGTVAHVLGAQAADVILVPVDVDGDVRLFCCDCSQATVTPTPSADPGRDLSTVTLADARVVRVGASPVDLAVLGPRAAILVAADSLGAAQKMLDMTVQYIGEREQFGVPIGKFQSLKHTSAEMLVDVEVSRSATYFAAWSVDNGEPDLALHASVAKFVSGDAASRVADNAMSLHGAVGFTWEHDLHFLYKRAKVNLSLFGSPSKHRQLIGDSLPLRVSAGVPA</sequence>
<dbReference type="Proteomes" id="UP001056035">
    <property type="component" value="Chromosome"/>
</dbReference>
<dbReference type="InterPro" id="IPR013786">
    <property type="entry name" value="AcylCoA_DH/ox_N"/>
</dbReference>
<keyword evidence="5" id="KW-0560">Oxidoreductase</keyword>
<feature type="domain" description="Acyl-CoA dehydrogenase/oxidase C-terminal" evidence="6">
    <location>
        <begin position="223"/>
        <end position="356"/>
    </location>
</feature>